<dbReference type="Gene3D" id="1.10.3300.10">
    <property type="entry name" value="Jann2411-like domain"/>
    <property type="match status" value="1"/>
</dbReference>
<proteinExistence type="predicted"/>
<evidence type="ECO:0000313" key="4">
    <source>
        <dbReference type="Proteomes" id="UP000063699"/>
    </source>
</evidence>
<reference evidence="3 4" key="1">
    <citation type="submission" date="2015-07" db="EMBL/GenBank/DDBJ databases">
        <title>Genome sequencing of Kibdelosporangium phytohabitans.</title>
        <authorList>
            <person name="Qin S."/>
            <person name="Xing K."/>
        </authorList>
    </citation>
    <scope>NUCLEOTIDE SEQUENCE [LARGE SCALE GENOMIC DNA]</scope>
    <source>
        <strain evidence="3 4">KLBMP1111</strain>
    </source>
</reference>
<protein>
    <recommendedName>
        <fullName evidence="2">Zinc finger CGNR domain-containing protein</fullName>
    </recommendedName>
</protein>
<dbReference type="RefSeq" id="WP_054296715.1">
    <property type="nucleotide sequence ID" value="NZ_CP012752.1"/>
</dbReference>
<dbReference type="AlphaFoldDB" id="A0A0N9IEH1"/>
<dbReference type="InterPro" id="IPR021005">
    <property type="entry name" value="Znf_CGNR"/>
</dbReference>
<organism evidence="3 4">
    <name type="scientific">Kibdelosporangium phytohabitans</name>
    <dbReference type="NCBI Taxonomy" id="860235"/>
    <lineage>
        <taxon>Bacteria</taxon>
        <taxon>Bacillati</taxon>
        <taxon>Actinomycetota</taxon>
        <taxon>Actinomycetes</taxon>
        <taxon>Pseudonocardiales</taxon>
        <taxon>Pseudonocardiaceae</taxon>
        <taxon>Kibdelosporangium</taxon>
    </lineage>
</organism>
<dbReference type="OrthoDB" id="3211108at2"/>
<dbReference type="PANTHER" id="PTHR35525">
    <property type="entry name" value="BLL6575 PROTEIN"/>
    <property type="match status" value="1"/>
</dbReference>
<gene>
    <name evidence="3" type="ORF">AOZ06_17820</name>
</gene>
<evidence type="ECO:0000259" key="2">
    <source>
        <dbReference type="Pfam" id="PF11706"/>
    </source>
</evidence>
<feature type="compositionally biased region" description="Basic residues" evidence="1">
    <location>
        <begin position="172"/>
        <end position="181"/>
    </location>
</feature>
<dbReference type="Pfam" id="PF11706">
    <property type="entry name" value="zf-CGNR"/>
    <property type="match status" value="1"/>
</dbReference>
<evidence type="ECO:0000313" key="3">
    <source>
        <dbReference type="EMBL" id="ALG14860.1"/>
    </source>
</evidence>
<dbReference type="SUPFAM" id="SSF160904">
    <property type="entry name" value="Jann2411-like"/>
    <property type="match status" value="1"/>
</dbReference>
<dbReference type="PANTHER" id="PTHR35525:SF3">
    <property type="entry name" value="BLL6575 PROTEIN"/>
    <property type="match status" value="1"/>
</dbReference>
<sequence>MTDSWHGYDFLGGHIALDLVNTVSWRLAPARLVDRLDLPDFLPQWLTKTGMTPHGAVTPELVTALTGLRETVYRLLVAPEQADVARFGKYLTAARRQAVAEPSLPLRWTVPVERPDDVVPALTIAADELLTSPDAALVGECSGPGCGWLFIDRTRNRSRQWCSSKDCGNRERARRHYRRSRGNSDAADVGNP</sequence>
<dbReference type="KEGG" id="kphy:AOZ06_17820"/>
<dbReference type="InterPro" id="IPR023286">
    <property type="entry name" value="ABATE_dom_sf"/>
</dbReference>
<dbReference type="EMBL" id="CP012752">
    <property type="protein sequence ID" value="ALG14860.1"/>
    <property type="molecule type" value="Genomic_DNA"/>
</dbReference>
<dbReference type="Pfam" id="PF07336">
    <property type="entry name" value="ABATE"/>
    <property type="match status" value="1"/>
</dbReference>
<dbReference type="Proteomes" id="UP000063699">
    <property type="component" value="Chromosome"/>
</dbReference>
<dbReference type="STRING" id="860235.AOZ06_17820"/>
<keyword evidence="4" id="KW-1185">Reference proteome</keyword>
<dbReference type="InterPro" id="IPR010852">
    <property type="entry name" value="ABATE"/>
</dbReference>
<feature type="region of interest" description="Disordered" evidence="1">
    <location>
        <begin position="169"/>
        <end position="192"/>
    </location>
</feature>
<evidence type="ECO:0000256" key="1">
    <source>
        <dbReference type="SAM" id="MobiDB-lite"/>
    </source>
</evidence>
<name>A0A0N9IEH1_9PSEU</name>
<accession>A0A0N9IEH1</accession>
<feature type="domain" description="Zinc finger CGNR" evidence="2">
    <location>
        <begin position="138"/>
        <end position="179"/>
    </location>
</feature>